<proteinExistence type="predicted"/>
<evidence type="ECO:0000313" key="3">
    <source>
        <dbReference type="EMBL" id="OAA46607.1"/>
    </source>
</evidence>
<dbReference type="OrthoDB" id="4087970at2759"/>
<dbReference type="PANTHER" id="PTHR28219">
    <property type="entry name" value="UPF0642 PROTEIN YBL028C"/>
    <property type="match status" value="1"/>
</dbReference>
<accession>A0A167GGT3</accession>
<name>A0A167GGT3_9HYPO</name>
<protein>
    <recommendedName>
        <fullName evidence="2">DUF2423 domain-containing protein</fullName>
    </recommendedName>
</protein>
<organism evidence="3 4">
    <name type="scientific">Beauveria brongniartii RCEF 3172</name>
    <dbReference type="NCBI Taxonomy" id="1081107"/>
    <lineage>
        <taxon>Eukaryota</taxon>
        <taxon>Fungi</taxon>
        <taxon>Dikarya</taxon>
        <taxon>Ascomycota</taxon>
        <taxon>Pezizomycotina</taxon>
        <taxon>Sordariomycetes</taxon>
        <taxon>Hypocreomycetidae</taxon>
        <taxon>Hypocreales</taxon>
        <taxon>Cordycipitaceae</taxon>
        <taxon>Beauveria</taxon>
        <taxon>Beauveria brongniartii</taxon>
    </lineage>
</organism>
<comment type="caution">
    <text evidence="3">The sequence shown here is derived from an EMBL/GenBank/DDBJ whole genome shotgun (WGS) entry which is preliminary data.</text>
</comment>
<dbReference type="GO" id="GO:0030687">
    <property type="term" value="C:preribosome, large subunit precursor"/>
    <property type="evidence" value="ECO:0007669"/>
    <property type="project" value="TreeGrafter"/>
</dbReference>
<dbReference type="Proteomes" id="UP000076863">
    <property type="component" value="Unassembled WGS sequence"/>
</dbReference>
<dbReference type="Pfam" id="PF10338">
    <property type="entry name" value="YBL028C_N"/>
    <property type="match status" value="1"/>
</dbReference>
<dbReference type="EMBL" id="AZHA01000007">
    <property type="protein sequence ID" value="OAA46607.1"/>
    <property type="molecule type" value="Genomic_DNA"/>
</dbReference>
<reference evidence="3 4" key="1">
    <citation type="journal article" date="2016" name="Genome Biol. Evol.">
        <title>Divergent and convergent evolution of fungal pathogenicity.</title>
        <authorList>
            <person name="Shang Y."/>
            <person name="Xiao G."/>
            <person name="Zheng P."/>
            <person name="Cen K."/>
            <person name="Zhan S."/>
            <person name="Wang C."/>
        </authorList>
    </citation>
    <scope>NUCLEOTIDE SEQUENCE [LARGE SCALE GENOMIC DNA]</scope>
    <source>
        <strain evidence="3 4">RCEF 3172</strain>
    </source>
</reference>
<sequence length="139" mass="15144">MAKSGRSSTRKANNRRLAATVFGPAETARAERLSAKLQELAKQPKPETSDANMEGKPGEIIKKPASSETNPSAPIEDADVVEAEAADAGDAVAMDVDKKRTESKRIGRKRIDKRKPKKASIVFPKYSDRVKAKKNKKKA</sequence>
<evidence type="ECO:0000256" key="1">
    <source>
        <dbReference type="SAM" id="MobiDB-lite"/>
    </source>
</evidence>
<dbReference type="PANTHER" id="PTHR28219:SF1">
    <property type="entry name" value="UPF0642 PROTEIN YBL028C"/>
    <property type="match status" value="1"/>
</dbReference>
<dbReference type="InterPro" id="IPR019434">
    <property type="entry name" value="DUF2423"/>
</dbReference>
<feature type="compositionally biased region" description="Basic residues" evidence="1">
    <location>
        <begin position="106"/>
        <end position="118"/>
    </location>
</feature>
<feature type="region of interest" description="Disordered" evidence="1">
    <location>
        <begin position="96"/>
        <end position="139"/>
    </location>
</feature>
<feature type="domain" description="DUF2423" evidence="2">
    <location>
        <begin position="1"/>
        <end position="44"/>
    </location>
</feature>
<feature type="region of interest" description="Disordered" evidence="1">
    <location>
        <begin position="1"/>
        <end position="75"/>
    </location>
</feature>
<evidence type="ECO:0000313" key="4">
    <source>
        <dbReference type="Proteomes" id="UP000076863"/>
    </source>
</evidence>
<keyword evidence="4" id="KW-1185">Reference proteome</keyword>
<evidence type="ECO:0000259" key="2">
    <source>
        <dbReference type="Pfam" id="PF10338"/>
    </source>
</evidence>
<feature type="compositionally biased region" description="Basic and acidic residues" evidence="1">
    <location>
        <begin position="96"/>
        <end position="105"/>
    </location>
</feature>
<dbReference type="AlphaFoldDB" id="A0A167GGT3"/>
<gene>
    <name evidence="3" type="ORF">BBO_03162</name>
</gene>